<evidence type="ECO:0000313" key="6">
    <source>
        <dbReference type="EMBL" id="KAK4824459.1"/>
    </source>
</evidence>
<keyword evidence="2" id="KW-0812">Transmembrane</keyword>
<dbReference type="GO" id="GO:0016020">
    <property type="term" value="C:membrane"/>
    <property type="evidence" value="ECO:0007669"/>
    <property type="project" value="UniProtKB-SubCell"/>
</dbReference>
<keyword evidence="3" id="KW-1133">Transmembrane helix</keyword>
<dbReference type="Proteomes" id="UP001333110">
    <property type="component" value="Unassembled WGS sequence"/>
</dbReference>
<dbReference type="AlphaFoldDB" id="A0AAN7ND07"/>
<dbReference type="Pfam" id="PF01490">
    <property type="entry name" value="Aa_trans"/>
    <property type="match status" value="1"/>
</dbReference>
<keyword evidence="7" id="KW-1185">Reference proteome</keyword>
<reference evidence="6 7" key="1">
    <citation type="journal article" date="2023" name="J. Hered.">
        <title>Chromosome-level genome of the wood stork (Mycteria americana) provides insight into avian chromosome evolution.</title>
        <authorList>
            <person name="Flamio R. Jr."/>
            <person name="Ramstad K.M."/>
        </authorList>
    </citation>
    <scope>NUCLEOTIDE SEQUENCE [LARGE SCALE GENOMIC DNA]</scope>
    <source>
        <strain evidence="6">JAX WOST 10</strain>
    </source>
</reference>
<comment type="subcellular location">
    <subcellularLocation>
        <location evidence="1">Membrane</location>
    </subcellularLocation>
</comment>
<name>A0AAN7ND07_MYCAM</name>
<feature type="domain" description="Amino acid transporter transmembrane" evidence="5">
    <location>
        <begin position="418"/>
        <end position="469"/>
    </location>
</feature>
<evidence type="ECO:0000313" key="7">
    <source>
        <dbReference type="Proteomes" id="UP001333110"/>
    </source>
</evidence>
<organism evidence="6 7">
    <name type="scientific">Mycteria americana</name>
    <name type="common">Wood stork</name>
    <dbReference type="NCBI Taxonomy" id="33587"/>
    <lineage>
        <taxon>Eukaryota</taxon>
        <taxon>Metazoa</taxon>
        <taxon>Chordata</taxon>
        <taxon>Craniata</taxon>
        <taxon>Vertebrata</taxon>
        <taxon>Euteleostomi</taxon>
        <taxon>Archelosauria</taxon>
        <taxon>Archosauria</taxon>
        <taxon>Dinosauria</taxon>
        <taxon>Saurischia</taxon>
        <taxon>Theropoda</taxon>
        <taxon>Coelurosauria</taxon>
        <taxon>Aves</taxon>
        <taxon>Neognathae</taxon>
        <taxon>Neoaves</taxon>
        <taxon>Aequornithes</taxon>
        <taxon>Ciconiiformes</taxon>
        <taxon>Ciconiidae</taxon>
        <taxon>Mycteria</taxon>
    </lineage>
</organism>
<evidence type="ECO:0000256" key="3">
    <source>
        <dbReference type="ARBA" id="ARBA00022989"/>
    </source>
</evidence>
<dbReference type="EMBL" id="JAUNZN010000003">
    <property type="protein sequence ID" value="KAK4824459.1"/>
    <property type="molecule type" value="Genomic_DNA"/>
</dbReference>
<gene>
    <name evidence="6" type="ORF">QYF61_015837</name>
</gene>
<evidence type="ECO:0000256" key="2">
    <source>
        <dbReference type="ARBA" id="ARBA00022692"/>
    </source>
</evidence>
<evidence type="ECO:0000256" key="4">
    <source>
        <dbReference type="ARBA" id="ARBA00023136"/>
    </source>
</evidence>
<comment type="caution">
    <text evidence="6">The sequence shown here is derived from an EMBL/GenBank/DDBJ whole genome shotgun (WGS) entry which is preliminary data.</text>
</comment>
<keyword evidence="4" id="KW-0472">Membrane</keyword>
<accession>A0AAN7ND07</accession>
<evidence type="ECO:0000256" key="1">
    <source>
        <dbReference type="ARBA" id="ARBA00004370"/>
    </source>
</evidence>
<dbReference type="InterPro" id="IPR013057">
    <property type="entry name" value="AA_transpt_TM"/>
</dbReference>
<proteinExistence type="predicted"/>
<sequence>MHQHMLGATQLESSLAEKDLRVLADTTWSNWWYSRGLDLELWRVDVAIQIWGYRKGLVPLPGLGQEKMVSLPAGGVLWLRSCIANRRRQADCAVSENVKKIDRIFTEILQRQRLKSSNCTREKAARDLYLFKQQMRLPRSGRLGLIEEQLCRGGFGGPGGQQTEHEPLAEGAGLVQSGKGKAPEVLGRGAQQQPSHAYREIIKKMKPGSSLETPSLFWGMVRWDSCLDTDEEHVNFARRDELNRAHSEEREEPDGPLNFELDVCHQDPECKSPAPLPRAQVKLITSWEAGWNVTNAIQALPSWLRGSAVPCGGAVGAGRDRLCPAWGSPGLSSQRPPCSPLLPAPGHERPRQVVEHIDLAGAYPNCCIPVQNSRFVTTRERELPEGLREPEQGMGTEVLMWGSVEELGETSSTLPLTAGIFVLGLPYALLHSGYSGLFLIILAAALCCYTGKILIACLYEENEDGQLSFTSARLSTNLNQGSGGASTHAYTRAGQWASLHQLSHLKKLPPLPPQALAPDTLTLLPPCWHKSVAHMVPMQSCTDSRVSTEAEALAVPQTVRSQPEGQCLVPAKGNGHIRFNISPERGFRPTSATTQGSALTRLESLDGAANVFPALLMEVGHYAKGHTVPMGLGHIALQSRGISNNKDMTVHVMVSWFNPSQQLSPTQPLAHPPPAPLV</sequence>
<evidence type="ECO:0000259" key="5">
    <source>
        <dbReference type="Pfam" id="PF01490"/>
    </source>
</evidence>
<protein>
    <recommendedName>
        <fullName evidence="5">Amino acid transporter transmembrane domain-containing protein</fullName>
    </recommendedName>
</protein>